<accession>A0AAN7A0G4</accession>
<dbReference type="AlphaFoldDB" id="A0AAN7A0G4"/>
<reference evidence="12" key="2">
    <citation type="submission" date="2023-05" db="EMBL/GenBank/DDBJ databases">
        <authorList>
            <consortium name="Lawrence Berkeley National Laboratory"/>
            <person name="Steindorff A."/>
            <person name="Hensen N."/>
            <person name="Bonometti L."/>
            <person name="Westerberg I."/>
            <person name="Brannstrom I.O."/>
            <person name="Guillou S."/>
            <person name="Cros-Aarteil S."/>
            <person name="Calhoun S."/>
            <person name="Haridas S."/>
            <person name="Kuo A."/>
            <person name="Mondo S."/>
            <person name="Pangilinan J."/>
            <person name="Riley R."/>
            <person name="Labutti K."/>
            <person name="Andreopoulos B."/>
            <person name="Lipzen A."/>
            <person name="Chen C."/>
            <person name="Yanf M."/>
            <person name="Daum C."/>
            <person name="Ng V."/>
            <person name="Clum A."/>
            <person name="Ohm R."/>
            <person name="Martin F."/>
            <person name="Silar P."/>
            <person name="Natvig D."/>
            <person name="Lalanne C."/>
            <person name="Gautier V."/>
            <person name="Ament-Velasquez S.L."/>
            <person name="Kruys A."/>
            <person name="Hutchinson M.I."/>
            <person name="Powell A.J."/>
            <person name="Barry K."/>
            <person name="Miller A.N."/>
            <person name="Grigoriev I.V."/>
            <person name="Debuchy R."/>
            <person name="Gladieux P."/>
            <person name="Thoren M.H."/>
            <person name="Johannesson H."/>
        </authorList>
    </citation>
    <scope>NUCLEOTIDE SEQUENCE</scope>
    <source>
        <strain evidence="12">CBS 538.74</strain>
    </source>
</reference>
<dbReference type="CDD" id="cd07322">
    <property type="entry name" value="PriL_PriS_Eukaryotic"/>
    <property type="match status" value="1"/>
</dbReference>
<evidence type="ECO:0000313" key="13">
    <source>
        <dbReference type="Proteomes" id="UP001302745"/>
    </source>
</evidence>
<dbReference type="InterPro" id="IPR016558">
    <property type="entry name" value="DNA_primase_lsu_euk"/>
</dbReference>
<gene>
    <name evidence="12" type="ORF">C8A00DRAFT_11667</name>
</gene>
<comment type="similarity">
    <text evidence="1 9">Belongs to the eukaryotic-type primase large subunit family.</text>
</comment>
<protein>
    <recommendedName>
        <fullName evidence="9">DNA primase large subunit</fullName>
    </recommendedName>
</protein>
<dbReference type="Pfam" id="PF26466">
    <property type="entry name" value="DNA_primase_lrg_N"/>
    <property type="match status" value="1"/>
</dbReference>
<sequence length="504" mass="58231">MNRIDVKRRNVLDHRKKQFADPSYKETQYPHRLNFYSTPPTADITLEQFEQWAIDRLRILAELEACSFRNKTPAETALHMKPLLDKYLPLDASSSGHSQLHAQRQKDHYSHFILRLAFASTEDLRRRFTRVETMLLRLRFQADDSRERAAFVRTLNLDWEPVSEDEKRALSPQLATTIGFGYGKRAQQVLDEDWCKVDWMRVPDLVEGRKVYVKAGKAYVPGREQQSMVLNAYTKRLEQALELTARALPRLDEDDRLTPILDHLSKNFITPDASYTGAGAAIEGAEMTARNMDNLSQHFPMCMTHLHRSLRRDAHLKHFGRLQYTLFLKGIGLNLEECLVFWRSAFNKVTDDTFNKEYRYNVRHVYGDVGGDSNRRGGGYSPYSCQKILTEHAPGPGEAHGCPYRHFSLENLTSLLRASGVTERAVLQGVKEDTDSQKFHMACNRVFEHLHRTEIKRAKDEGVMTAAQLETIVHPNEYFKRSYLLKNTMDNKQKHRGADVKMEG</sequence>
<evidence type="ECO:0000259" key="11">
    <source>
        <dbReference type="Pfam" id="PF04104"/>
    </source>
</evidence>
<feature type="binding site" evidence="10">
    <location>
        <position position="443"/>
    </location>
    <ligand>
        <name>[4Fe-4S] cluster</name>
        <dbReference type="ChEBI" id="CHEBI:49883"/>
    </ligand>
</feature>
<evidence type="ECO:0000256" key="5">
    <source>
        <dbReference type="ARBA" id="ARBA00022723"/>
    </source>
</evidence>
<dbReference type="InterPro" id="IPR007238">
    <property type="entry name" value="DNA_primase_lsu_euk/arc"/>
</dbReference>
<dbReference type="PANTHER" id="PTHR10537:SF3">
    <property type="entry name" value="DNA PRIMASE LARGE SUBUNIT"/>
    <property type="match status" value="1"/>
</dbReference>
<evidence type="ECO:0000256" key="9">
    <source>
        <dbReference type="PIRNR" id="PIRNR009449"/>
    </source>
</evidence>
<dbReference type="GO" id="GO:0051539">
    <property type="term" value="F:4 iron, 4 sulfur cluster binding"/>
    <property type="evidence" value="ECO:0007669"/>
    <property type="project" value="UniProtKB-UniRule"/>
</dbReference>
<evidence type="ECO:0000256" key="1">
    <source>
        <dbReference type="ARBA" id="ARBA00010564"/>
    </source>
</evidence>
<evidence type="ECO:0000313" key="12">
    <source>
        <dbReference type="EMBL" id="KAK4157522.1"/>
    </source>
</evidence>
<dbReference type="Pfam" id="PF04104">
    <property type="entry name" value="DNA_primase_lrg"/>
    <property type="match status" value="1"/>
</dbReference>
<evidence type="ECO:0000256" key="3">
    <source>
        <dbReference type="ARBA" id="ARBA00022515"/>
    </source>
</evidence>
<dbReference type="Proteomes" id="UP001302745">
    <property type="component" value="Unassembled WGS sequence"/>
</dbReference>
<keyword evidence="4 9" id="KW-0235">DNA replication</keyword>
<keyword evidence="3 9" id="KW-0639">Primosome</keyword>
<evidence type="ECO:0000256" key="6">
    <source>
        <dbReference type="ARBA" id="ARBA00023004"/>
    </source>
</evidence>
<evidence type="ECO:0000256" key="8">
    <source>
        <dbReference type="ARBA" id="ARBA00023125"/>
    </source>
</evidence>
<keyword evidence="8 9" id="KW-0238">DNA-binding</keyword>
<dbReference type="PIRSF" id="PIRSF009449">
    <property type="entry name" value="DNA_primase_large_subunit"/>
    <property type="match status" value="1"/>
</dbReference>
<comment type="cofactor">
    <cofactor evidence="9">
        <name>[4Fe-4S] cluster</name>
        <dbReference type="ChEBI" id="CHEBI:49883"/>
    </cofactor>
    <text evidence="9">Binds 1 [4Fe-4S] cluster.</text>
</comment>
<dbReference type="GO" id="GO:0006269">
    <property type="term" value="P:DNA replication, synthesis of primer"/>
    <property type="evidence" value="ECO:0007669"/>
    <property type="project" value="UniProtKB-KW"/>
</dbReference>
<keyword evidence="2 9" id="KW-0004">4Fe-4S</keyword>
<evidence type="ECO:0000256" key="2">
    <source>
        <dbReference type="ARBA" id="ARBA00022485"/>
    </source>
</evidence>
<dbReference type="GO" id="GO:0003677">
    <property type="term" value="F:DNA binding"/>
    <property type="evidence" value="ECO:0007669"/>
    <property type="project" value="UniProtKB-UniRule"/>
</dbReference>
<dbReference type="GO" id="GO:0046872">
    <property type="term" value="F:metal ion binding"/>
    <property type="evidence" value="ECO:0007669"/>
    <property type="project" value="UniProtKB-UniRule"/>
</dbReference>
<comment type="caution">
    <text evidence="12">The sequence shown here is derived from an EMBL/GenBank/DDBJ whole genome shotgun (WGS) entry which is preliminary data.</text>
</comment>
<dbReference type="GO" id="GO:0006270">
    <property type="term" value="P:DNA replication initiation"/>
    <property type="evidence" value="ECO:0007669"/>
    <property type="project" value="TreeGrafter"/>
</dbReference>
<evidence type="ECO:0000256" key="10">
    <source>
        <dbReference type="PIRSR" id="PIRSR009449-1"/>
    </source>
</evidence>
<feature type="domain" description="DNA primase large subunit C-terminal" evidence="11">
    <location>
        <begin position="296"/>
        <end position="479"/>
    </location>
</feature>
<dbReference type="EMBL" id="MU856849">
    <property type="protein sequence ID" value="KAK4157522.1"/>
    <property type="molecule type" value="Genomic_DNA"/>
</dbReference>
<dbReference type="InterPro" id="IPR058560">
    <property type="entry name" value="DNA_primase_C"/>
</dbReference>
<keyword evidence="7 9" id="KW-0411">Iron-sulfur</keyword>
<evidence type="ECO:0000256" key="7">
    <source>
        <dbReference type="ARBA" id="ARBA00023014"/>
    </source>
</evidence>
<feature type="binding site" evidence="10">
    <location>
        <position position="302"/>
    </location>
    <ligand>
        <name>[4Fe-4S] cluster</name>
        <dbReference type="ChEBI" id="CHEBI:49883"/>
    </ligand>
</feature>
<feature type="binding site" evidence="10">
    <location>
        <position position="385"/>
    </location>
    <ligand>
        <name>[4Fe-4S] cluster</name>
        <dbReference type="ChEBI" id="CHEBI:49883"/>
    </ligand>
</feature>
<proteinExistence type="inferred from homology"/>
<dbReference type="GO" id="GO:0005658">
    <property type="term" value="C:alpha DNA polymerase:primase complex"/>
    <property type="evidence" value="ECO:0007669"/>
    <property type="project" value="UniProtKB-ARBA"/>
</dbReference>
<dbReference type="Gene3D" id="1.20.930.80">
    <property type="match status" value="1"/>
</dbReference>
<keyword evidence="5 9" id="KW-0479">Metal-binding</keyword>
<keyword evidence="6 9" id="KW-0408">Iron</keyword>
<organism evidence="12 13">
    <name type="scientific">Chaetomidium leptoderma</name>
    <dbReference type="NCBI Taxonomy" id="669021"/>
    <lineage>
        <taxon>Eukaryota</taxon>
        <taxon>Fungi</taxon>
        <taxon>Dikarya</taxon>
        <taxon>Ascomycota</taxon>
        <taxon>Pezizomycotina</taxon>
        <taxon>Sordariomycetes</taxon>
        <taxon>Sordariomycetidae</taxon>
        <taxon>Sordariales</taxon>
        <taxon>Chaetomiaceae</taxon>
        <taxon>Chaetomidium</taxon>
    </lineage>
</organism>
<keyword evidence="13" id="KW-1185">Reference proteome</keyword>
<dbReference type="PANTHER" id="PTHR10537">
    <property type="entry name" value="DNA PRIMASE LARGE SUBUNIT"/>
    <property type="match status" value="1"/>
</dbReference>
<evidence type="ECO:0000256" key="4">
    <source>
        <dbReference type="ARBA" id="ARBA00022705"/>
    </source>
</evidence>
<feature type="binding site" evidence="10">
    <location>
        <position position="402"/>
    </location>
    <ligand>
        <name>[4Fe-4S] cluster</name>
        <dbReference type="ChEBI" id="CHEBI:49883"/>
    </ligand>
</feature>
<dbReference type="FunFam" id="1.20.930.80:FF:000003">
    <property type="entry name" value="DNA primase large subunit"/>
    <property type="match status" value="1"/>
</dbReference>
<name>A0AAN7A0G4_9PEZI</name>
<comment type="function">
    <text evidence="9">DNA primase is the polymerase that synthesizes small RNA primers for the Okazaki fragments made during discontinuous DNA replication.</text>
</comment>
<reference evidence="12" key="1">
    <citation type="journal article" date="2023" name="Mol. Phylogenet. Evol.">
        <title>Genome-scale phylogeny and comparative genomics of the fungal order Sordariales.</title>
        <authorList>
            <person name="Hensen N."/>
            <person name="Bonometti L."/>
            <person name="Westerberg I."/>
            <person name="Brannstrom I.O."/>
            <person name="Guillou S."/>
            <person name="Cros-Aarteil S."/>
            <person name="Calhoun S."/>
            <person name="Haridas S."/>
            <person name="Kuo A."/>
            <person name="Mondo S."/>
            <person name="Pangilinan J."/>
            <person name="Riley R."/>
            <person name="LaButti K."/>
            <person name="Andreopoulos B."/>
            <person name="Lipzen A."/>
            <person name="Chen C."/>
            <person name="Yan M."/>
            <person name="Daum C."/>
            <person name="Ng V."/>
            <person name="Clum A."/>
            <person name="Steindorff A."/>
            <person name="Ohm R.A."/>
            <person name="Martin F."/>
            <person name="Silar P."/>
            <person name="Natvig D.O."/>
            <person name="Lalanne C."/>
            <person name="Gautier V."/>
            <person name="Ament-Velasquez S.L."/>
            <person name="Kruys A."/>
            <person name="Hutchinson M.I."/>
            <person name="Powell A.J."/>
            <person name="Barry K."/>
            <person name="Miller A.N."/>
            <person name="Grigoriev I.V."/>
            <person name="Debuchy R."/>
            <person name="Gladieux P."/>
            <person name="Hiltunen Thoren M."/>
            <person name="Johannesson H."/>
        </authorList>
    </citation>
    <scope>NUCLEOTIDE SEQUENCE</scope>
    <source>
        <strain evidence="12">CBS 538.74</strain>
    </source>
</reference>